<reference evidence="3" key="2">
    <citation type="journal article" date="2014" name="Mol. Biochem. Parasitol.">
        <title>Capturing the variant surface glycoprotein repertoire (the VSGnome) of Trypanosoma brucei Lister 427.</title>
        <authorList>
            <person name="Cross G.A."/>
            <person name="Kim H.S."/>
            <person name="Wickstead B."/>
        </authorList>
    </citation>
    <scope>NUCLEOTIDE SEQUENCE</scope>
    <source>
        <strain evidence="3">Lister 427</strain>
    </source>
</reference>
<dbReference type="AlphaFoldDB" id="M4TCQ5"/>
<organism evidence="3">
    <name type="scientific">Trypanosoma brucei</name>
    <dbReference type="NCBI Taxonomy" id="5691"/>
    <lineage>
        <taxon>Eukaryota</taxon>
        <taxon>Discoba</taxon>
        <taxon>Euglenozoa</taxon>
        <taxon>Kinetoplastea</taxon>
        <taxon>Metakinetoplastina</taxon>
        <taxon>Trypanosomatida</taxon>
        <taxon>Trypanosomatidae</taxon>
        <taxon>Trypanosoma</taxon>
    </lineage>
</organism>
<reference evidence="4" key="3">
    <citation type="submission" date="2016-12" db="EMBL/GenBank/DDBJ databases">
        <title>Extending the VSGnome of Trypanosoma brucei strain TREU927.</title>
        <authorList>
            <person name="Cross G.A."/>
        </authorList>
    </citation>
    <scope>NUCLEOTIDE SEQUENCE</scope>
    <source>
        <strain evidence="4">Tb927.99.806</strain>
    </source>
</reference>
<evidence type="ECO:0000313" key="4">
    <source>
        <dbReference type="EMBL" id="ARB50774.1"/>
    </source>
</evidence>
<feature type="signal peptide" evidence="2">
    <location>
        <begin position="1"/>
        <end position="21"/>
    </location>
</feature>
<feature type="coiled-coil region" evidence="1">
    <location>
        <begin position="94"/>
        <end position="121"/>
    </location>
</feature>
<protein>
    <submittedName>
        <fullName evidence="3 4">Variant surface glycoprotein</fullName>
    </submittedName>
</protein>
<evidence type="ECO:0000256" key="2">
    <source>
        <dbReference type="SAM" id="SignalP"/>
    </source>
</evidence>
<dbReference type="SUPFAM" id="SSF58087">
    <property type="entry name" value="Variant surface glycoprotein (N-terminal domain)"/>
    <property type="match status" value="1"/>
</dbReference>
<proteinExistence type="predicted"/>
<dbReference type="EMBL" id="KY404523">
    <property type="protein sequence ID" value="ARB50774.1"/>
    <property type="molecule type" value="Genomic_DNA"/>
</dbReference>
<feature type="chain" id="PRO_5004058530" evidence="2">
    <location>
        <begin position="22"/>
        <end position="260"/>
    </location>
</feature>
<name>M4TCQ5_9TRYP</name>
<evidence type="ECO:0000256" key="1">
    <source>
        <dbReference type="SAM" id="Coils"/>
    </source>
</evidence>
<reference evidence="3" key="1">
    <citation type="submission" date="2013-02" db="EMBL/GenBank/DDBJ databases">
        <authorList>
            <person name="Cross G.A.M."/>
            <person name="Kim H.-S."/>
            <person name="Wickstead B."/>
        </authorList>
    </citation>
    <scope>NUCLEOTIDE SEQUENCE</scope>
    <source>
        <strain evidence="3">Lister 427</strain>
    </source>
</reference>
<dbReference type="VEuPathDB" id="TriTrypDB:Tb927.11.19380"/>
<accession>M4TCQ5</accession>
<keyword evidence="2" id="KW-0732">Signal</keyword>
<evidence type="ECO:0000313" key="3">
    <source>
        <dbReference type="EMBL" id="AGH60790.1"/>
    </source>
</evidence>
<keyword evidence="1" id="KW-0175">Coiled coil</keyword>
<dbReference type="EMBL" id="KC613359">
    <property type="protein sequence ID" value="AGH60790.1"/>
    <property type="molecule type" value="Genomic_DNA"/>
</dbReference>
<sequence length="260" mass="27890">MPTKHIVLTLVLFTSIQYAAAVLTNDPAAAAIASLCDEEYYFKKLADYLQQKAERQTEGLKTAALTAAKYEIAAAAAKTQEQRCLIGALAAVARDVANRRMAEAEEKNTQLSDAIKAIHKQRGVLEATIEFSKLKVDIDSRSVHGTTPSTNTMLKFKVDHSGASACALPDDCAPRDIGGKQPNPANLMEFKITALEAMQKLHKLDRITLTPTSGSCPTAADTHSVTQALTNCDWSSGGAAATADKVVAYQTITNSETKVY</sequence>